<accession>M1N367</accession>
<sequence length="625" mass="70271">MLMINDITIRMSGRLLIDRANIALPAGSKTGLVGHNGTGKSTLFRAIIGDIFPDSGNITMPQNTQIGQVLQEAPAVEQSLLDLVLTAHKERSDLLREAKTETDPARIAAIHARLTDIGAHTAEARASKILSGLGFDSHAQQRPSSSFSGGWRMRIALAAVLFTEPDLLLLDEPTNYLDIEGTLWLIDYIRLYPRTAIIISHDRNLLNSTVDFIMHLEDHKLTLWRGNYDQFEQQKSEAVKVQKKQTEKREIQQKHIQDFVARFRAQASKSRQAQSRLKALKKLKSITMWREKKTQPFIFPEAEKPAASPIITLSNVNVGYESGKPILKQLNLRIDNDDRIALLGLNGNGKSTFAKLLAGRLKSEQGEITLAPHLKIAYFAQHQLDNLRPEEGAVDHVRHLMPGKTEVQIRSAVARMGLSTEKMMTKAKDLSGGEKVRLLMGLTVFEGPHLLIFDEPTNHLDIDSRMELTHALNHFNGAIILISHDRHLIEATMNRLWCVKNETVLPYEGDMDAYHSEVIGSSSSQKTKVSSKKQPSLSKNAQRKINAQKRSDLAPLRKQITEIEALIEHLHKHITQLDEELVSASFNERLPEKAKERAKTTKALEEAEALWFALSDQYETRMVQN</sequence>
<evidence type="ECO:0000313" key="8">
    <source>
        <dbReference type="Proteomes" id="UP000011729"/>
    </source>
</evidence>
<dbReference type="PATRIC" id="fig|1094489.3.peg.591"/>
<keyword evidence="2" id="KW-0677">Repeat</keyword>
<evidence type="ECO:0000256" key="1">
    <source>
        <dbReference type="ARBA" id="ARBA00005417"/>
    </source>
</evidence>
<dbReference type="SMART" id="SM00382">
    <property type="entry name" value="AAA"/>
    <property type="match status" value="2"/>
</dbReference>
<proteinExistence type="inferred from homology"/>
<dbReference type="PROSITE" id="PS00211">
    <property type="entry name" value="ABC_TRANSPORTER_1"/>
    <property type="match status" value="2"/>
</dbReference>
<dbReference type="eggNOG" id="COG0488">
    <property type="taxonomic scope" value="Bacteria"/>
</dbReference>
<keyword evidence="4 7" id="KW-0067">ATP-binding</keyword>
<feature type="domain" description="ABC transporter" evidence="6">
    <location>
        <begin position="311"/>
        <end position="527"/>
    </location>
</feature>
<feature type="domain" description="ABC transporter" evidence="6">
    <location>
        <begin position="2"/>
        <end position="243"/>
    </location>
</feature>
<evidence type="ECO:0000256" key="2">
    <source>
        <dbReference type="ARBA" id="ARBA00022737"/>
    </source>
</evidence>
<dbReference type="Pfam" id="PF12848">
    <property type="entry name" value="ABC_tran_Xtn"/>
    <property type="match status" value="1"/>
</dbReference>
<dbReference type="AlphaFoldDB" id="M1N367"/>
<dbReference type="InterPro" id="IPR003439">
    <property type="entry name" value="ABC_transporter-like_ATP-bd"/>
</dbReference>
<keyword evidence="8" id="KW-1185">Reference proteome</keyword>
<evidence type="ECO:0000259" key="6">
    <source>
        <dbReference type="PROSITE" id="PS50893"/>
    </source>
</evidence>
<evidence type="ECO:0000313" key="7">
    <source>
        <dbReference type="EMBL" id="AGF74359.1"/>
    </source>
</evidence>
<dbReference type="FunFam" id="3.40.50.300:FF:000011">
    <property type="entry name" value="Putative ABC transporter ATP-binding component"/>
    <property type="match status" value="1"/>
</dbReference>
<evidence type="ECO:0000256" key="3">
    <source>
        <dbReference type="ARBA" id="ARBA00022741"/>
    </source>
</evidence>
<dbReference type="SUPFAM" id="SSF52540">
    <property type="entry name" value="P-loop containing nucleoside triphosphate hydrolases"/>
    <property type="match status" value="2"/>
</dbReference>
<evidence type="ECO:0000256" key="4">
    <source>
        <dbReference type="ARBA" id="ARBA00022840"/>
    </source>
</evidence>
<protein>
    <submittedName>
        <fullName evidence="7">ABC transporter, ATP-binding protein</fullName>
    </submittedName>
</protein>
<feature type="region of interest" description="Disordered" evidence="5">
    <location>
        <begin position="519"/>
        <end position="550"/>
    </location>
</feature>
<dbReference type="Proteomes" id="UP000011729">
    <property type="component" value="Chromosome"/>
</dbReference>
<dbReference type="KEGG" id="baus:BAnh1_04800"/>
<dbReference type="HOGENOM" id="CLU_000604_36_0_5"/>
<dbReference type="InterPro" id="IPR050611">
    <property type="entry name" value="ABCF"/>
</dbReference>
<comment type="similarity">
    <text evidence="1">Belongs to the ABC transporter superfamily.</text>
</comment>
<dbReference type="PROSITE" id="PS50893">
    <property type="entry name" value="ABC_TRANSPORTER_2"/>
    <property type="match status" value="2"/>
</dbReference>
<dbReference type="Pfam" id="PF00005">
    <property type="entry name" value="ABC_tran"/>
    <property type="match status" value="2"/>
</dbReference>
<dbReference type="GO" id="GO:0005524">
    <property type="term" value="F:ATP binding"/>
    <property type="evidence" value="ECO:0007669"/>
    <property type="project" value="UniProtKB-KW"/>
</dbReference>
<gene>
    <name evidence="7" type="ordered locus">BAnh1_04800</name>
</gene>
<dbReference type="InterPro" id="IPR003593">
    <property type="entry name" value="AAA+_ATPase"/>
</dbReference>
<dbReference type="Gene3D" id="3.40.50.300">
    <property type="entry name" value="P-loop containing nucleotide triphosphate hydrolases"/>
    <property type="match status" value="2"/>
</dbReference>
<dbReference type="EMBL" id="CP003123">
    <property type="protein sequence ID" value="AGF74359.1"/>
    <property type="molecule type" value="Genomic_DNA"/>
</dbReference>
<dbReference type="InterPro" id="IPR032781">
    <property type="entry name" value="ABC_tran_Xtn"/>
</dbReference>
<dbReference type="CDD" id="cd03221">
    <property type="entry name" value="ABCF_EF-3"/>
    <property type="match status" value="2"/>
</dbReference>
<organism evidence="7 8">
    <name type="scientific">Bartonella australis (strain Aust/NH1)</name>
    <dbReference type="NCBI Taxonomy" id="1094489"/>
    <lineage>
        <taxon>Bacteria</taxon>
        <taxon>Pseudomonadati</taxon>
        <taxon>Pseudomonadota</taxon>
        <taxon>Alphaproteobacteria</taxon>
        <taxon>Hyphomicrobiales</taxon>
        <taxon>Bartonellaceae</taxon>
        <taxon>Bartonella</taxon>
    </lineage>
</organism>
<evidence type="ECO:0000256" key="5">
    <source>
        <dbReference type="SAM" id="MobiDB-lite"/>
    </source>
</evidence>
<dbReference type="RefSeq" id="WP_015397867.1">
    <property type="nucleotide sequence ID" value="NC_020300.1"/>
</dbReference>
<name>M1N367_BARAA</name>
<reference evidence="7 8" key="1">
    <citation type="journal article" date="2013" name="PLoS Genet.">
        <title>A gene transfer agent and a dynamic repertoire of secretion systems hold the keys to the explosive radiation of the emerging pathogen Bartonella.</title>
        <authorList>
            <person name="Guy L."/>
            <person name="Nystedt B."/>
            <person name="Toft C."/>
            <person name="Zaremba-Niedzwiedzka K."/>
            <person name="Berglund E.C."/>
            <person name="Granberg F."/>
            <person name="Naslund K."/>
            <person name="Eriksson A.S."/>
            <person name="Andersson S.G."/>
        </authorList>
    </citation>
    <scope>NUCLEOTIDE SEQUENCE [LARGE SCALE GENOMIC DNA]</scope>
    <source>
        <strain evidence="7 8">Aust/NH1</strain>
    </source>
</reference>
<dbReference type="PANTHER" id="PTHR19211">
    <property type="entry name" value="ATP-BINDING TRANSPORT PROTEIN-RELATED"/>
    <property type="match status" value="1"/>
</dbReference>
<dbReference type="InterPro" id="IPR027417">
    <property type="entry name" value="P-loop_NTPase"/>
</dbReference>
<dbReference type="STRING" id="1094489.BAnh1_04800"/>
<keyword evidence="3" id="KW-0547">Nucleotide-binding</keyword>
<dbReference type="InterPro" id="IPR017871">
    <property type="entry name" value="ABC_transporter-like_CS"/>
</dbReference>
<dbReference type="PANTHER" id="PTHR19211:SF14">
    <property type="entry name" value="ATP-BINDING CASSETTE SUB-FAMILY F MEMBER 1"/>
    <property type="match status" value="1"/>
</dbReference>
<feature type="compositionally biased region" description="Low complexity" evidence="5">
    <location>
        <begin position="521"/>
        <end position="536"/>
    </location>
</feature>
<dbReference type="GO" id="GO:0016887">
    <property type="term" value="F:ATP hydrolysis activity"/>
    <property type="evidence" value="ECO:0007669"/>
    <property type="project" value="InterPro"/>
</dbReference>